<evidence type="ECO:0000313" key="1">
    <source>
        <dbReference type="EMBL" id="KAK4747595.1"/>
    </source>
</evidence>
<name>A0AAN7JKZ3_9MYRT</name>
<gene>
    <name evidence="1" type="ORF">SAY87_014181</name>
</gene>
<proteinExistence type="predicted"/>
<dbReference type="Proteomes" id="UP001345219">
    <property type="component" value="Chromosome 12"/>
</dbReference>
<accession>A0AAN7JKZ3</accession>
<reference evidence="1 2" key="1">
    <citation type="journal article" date="2023" name="Hortic Res">
        <title>Pangenome of water caltrop reveals structural variations and asymmetric subgenome divergence after allopolyploidization.</title>
        <authorList>
            <person name="Zhang X."/>
            <person name="Chen Y."/>
            <person name="Wang L."/>
            <person name="Yuan Y."/>
            <person name="Fang M."/>
            <person name="Shi L."/>
            <person name="Lu R."/>
            <person name="Comes H.P."/>
            <person name="Ma Y."/>
            <person name="Chen Y."/>
            <person name="Huang G."/>
            <person name="Zhou Y."/>
            <person name="Zheng Z."/>
            <person name="Qiu Y."/>
        </authorList>
    </citation>
    <scope>NUCLEOTIDE SEQUENCE [LARGE SCALE GENOMIC DNA]</scope>
    <source>
        <tissue evidence="1">Roots</tissue>
    </source>
</reference>
<organism evidence="1 2">
    <name type="scientific">Trapa incisa</name>
    <dbReference type="NCBI Taxonomy" id="236973"/>
    <lineage>
        <taxon>Eukaryota</taxon>
        <taxon>Viridiplantae</taxon>
        <taxon>Streptophyta</taxon>
        <taxon>Embryophyta</taxon>
        <taxon>Tracheophyta</taxon>
        <taxon>Spermatophyta</taxon>
        <taxon>Magnoliopsida</taxon>
        <taxon>eudicotyledons</taxon>
        <taxon>Gunneridae</taxon>
        <taxon>Pentapetalae</taxon>
        <taxon>rosids</taxon>
        <taxon>malvids</taxon>
        <taxon>Myrtales</taxon>
        <taxon>Lythraceae</taxon>
        <taxon>Trapa</taxon>
    </lineage>
</organism>
<dbReference type="EMBL" id="JAXIOK010000019">
    <property type="protein sequence ID" value="KAK4747595.1"/>
    <property type="molecule type" value="Genomic_DNA"/>
</dbReference>
<protein>
    <submittedName>
        <fullName evidence="1">Uncharacterized protein</fullName>
    </submittedName>
</protein>
<dbReference type="AlphaFoldDB" id="A0AAN7JKZ3"/>
<comment type="caution">
    <text evidence="1">The sequence shown here is derived from an EMBL/GenBank/DDBJ whole genome shotgun (WGS) entry which is preliminary data.</text>
</comment>
<keyword evidence="2" id="KW-1185">Reference proteome</keyword>
<evidence type="ECO:0000313" key="2">
    <source>
        <dbReference type="Proteomes" id="UP001345219"/>
    </source>
</evidence>
<sequence>MQMMQVCFRSHNKWLKELRYVCKRLLGMLSGISLCVRINASKYGSRSGKRQCSGYDSDSLLADPPSQVHSRSSLYGRRCPWLGLRLGQLARGQALQSWGYSRV</sequence>